<evidence type="ECO:0000313" key="6">
    <source>
        <dbReference type="EMBL" id="MDQ0395779.1"/>
    </source>
</evidence>
<dbReference type="InterPro" id="IPR000847">
    <property type="entry name" value="LysR_HTH_N"/>
</dbReference>
<name>A0ABU0FME4_9HYPH</name>
<dbReference type="InterPro" id="IPR058163">
    <property type="entry name" value="LysR-type_TF_proteobact-type"/>
</dbReference>
<dbReference type="InterPro" id="IPR036390">
    <property type="entry name" value="WH_DNA-bd_sf"/>
</dbReference>
<reference evidence="6 7" key="1">
    <citation type="submission" date="2023-07" db="EMBL/GenBank/DDBJ databases">
        <title>Genomic Encyclopedia of Type Strains, Phase IV (KMG-IV): sequencing the most valuable type-strain genomes for metagenomic binning, comparative biology and taxonomic classification.</title>
        <authorList>
            <person name="Goeker M."/>
        </authorList>
    </citation>
    <scope>NUCLEOTIDE SEQUENCE [LARGE SCALE GENOMIC DNA]</scope>
    <source>
        <strain evidence="6 7">DSM 5896</strain>
    </source>
</reference>
<dbReference type="PANTHER" id="PTHR30537:SF5">
    <property type="entry name" value="HTH-TYPE TRANSCRIPTIONAL ACTIVATOR TTDR-RELATED"/>
    <property type="match status" value="1"/>
</dbReference>
<dbReference type="PANTHER" id="PTHR30537">
    <property type="entry name" value="HTH-TYPE TRANSCRIPTIONAL REGULATOR"/>
    <property type="match status" value="1"/>
</dbReference>
<evidence type="ECO:0000256" key="1">
    <source>
        <dbReference type="ARBA" id="ARBA00009437"/>
    </source>
</evidence>
<gene>
    <name evidence="6" type="ORF">J3R73_005571</name>
</gene>
<keyword evidence="7" id="KW-1185">Reference proteome</keyword>
<dbReference type="GO" id="GO:0003677">
    <property type="term" value="F:DNA binding"/>
    <property type="evidence" value="ECO:0007669"/>
    <property type="project" value="UniProtKB-KW"/>
</dbReference>
<protein>
    <submittedName>
        <fullName evidence="6">DNA-binding transcriptional LysR family regulator</fullName>
    </submittedName>
</protein>
<evidence type="ECO:0000256" key="3">
    <source>
        <dbReference type="ARBA" id="ARBA00023125"/>
    </source>
</evidence>
<dbReference type="InterPro" id="IPR036388">
    <property type="entry name" value="WH-like_DNA-bd_sf"/>
</dbReference>
<comment type="similarity">
    <text evidence="1">Belongs to the LysR transcriptional regulatory family.</text>
</comment>
<accession>A0ABU0FME4</accession>
<dbReference type="Pfam" id="PF00126">
    <property type="entry name" value="HTH_1"/>
    <property type="match status" value="1"/>
</dbReference>
<dbReference type="Proteomes" id="UP001237448">
    <property type="component" value="Unassembled WGS sequence"/>
</dbReference>
<evidence type="ECO:0000256" key="2">
    <source>
        <dbReference type="ARBA" id="ARBA00023015"/>
    </source>
</evidence>
<keyword evidence="4" id="KW-0804">Transcription</keyword>
<dbReference type="Pfam" id="PF03466">
    <property type="entry name" value="LysR_substrate"/>
    <property type="match status" value="1"/>
</dbReference>
<feature type="domain" description="HTH lysR-type" evidence="5">
    <location>
        <begin position="17"/>
        <end position="66"/>
    </location>
</feature>
<keyword evidence="2" id="KW-0805">Transcription regulation</keyword>
<dbReference type="Gene3D" id="3.40.190.290">
    <property type="match status" value="1"/>
</dbReference>
<proteinExistence type="inferred from homology"/>
<dbReference type="RefSeq" id="WP_307435014.1">
    <property type="nucleotide sequence ID" value="NZ_JAUSVK010000001.1"/>
</dbReference>
<organism evidence="6 7">
    <name type="scientific">Labrys monachus</name>
    <dbReference type="NCBI Taxonomy" id="217067"/>
    <lineage>
        <taxon>Bacteria</taxon>
        <taxon>Pseudomonadati</taxon>
        <taxon>Pseudomonadota</taxon>
        <taxon>Alphaproteobacteria</taxon>
        <taxon>Hyphomicrobiales</taxon>
        <taxon>Xanthobacteraceae</taxon>
        <taxon>Labrys</taxon>
    </lineage>
</organism>
<keyword evidence="3 6" id="KW-0238">DNA-binding</keyword>
<evidence type="ECO:0000313" key="7">
    <source>
        <dbReference type="Proteomes" id="UP001237448"/>
    </source>
</evidence>
<dbReference type="SUPFAM" id="SSF46785">
    <property type="entry name" value="Winged helix' DNA-binding domain"/>
    <property type="match status" value="1"/>
</dbReference>
<evidence type="ECO:0000259" key="5">
    <source>
        <dbReference type="PROSITE" id="PS50931"/>
    </source>
</evidence>
<dbReference type="CDD" id="cd08422">
    <property type="entry name" value="PBP2_CrgA_like"/>
    <property type="match status" value="1"/>
</dbReference>
<dbReference type="Gene3D" id="1.10.10.10">
    <property type="entry name" value="Winged helix-like DNA-binding domain superfamily/Winged helix DNA-binding domain"/>
    <property type="match status" value="1"/>
</dbReference>
<dbReference type="EMBL" id="JAUSVK010000001">
    <property type="protein sequence ID" value="MDQ0395779.1"/>
    <property type="molecule type" value="Genomic_DNA"/>
</dbReference>
<dbReference type="SUPFAM" id="SSF53850">
    <property type="entry name" value="Periplasmic binding protein-like II"/>
    <property type="match status" value="1"/>
</dbReference>
<sequence length="308" mass="33780">MSNNDRLTQRIAGVEEFVRVAETSSFIRAAESLGQAPSAVSKAIRQLELRLGARLFHRTTRSVSLTEEGSLFYQRASRWISELDDMQSAVSGDPAELSGLVRIDMPTTFGRALFIPHLAAFLDRFPKLSVEVRMNDHRVNLVAEGVDLALRIGDLADSDLVVKPLGRAPMGTYVCPRCLERYGEPASPEELLSHRLIALMPPTGRSKPMLYVVGDQDIAIDTRHAVASFTNGDAMIDAAITGIGIAQTPAFYAEQAVGQGLLTQILKGQDAPGLAIQLVYPSRRQLPKRVRVLIEFLTDAMAHAWDET</sequence>
<evidence type="ECO:0000256" key="4">
    <source>
        <dbReference type="ARBA" id="ARBA00023163"/>
    </source>
</evidence>
<dbReference type="InterPro" id="IPR005119">
    <property type="entry name" value="LysR_subst-bd"/>
</dbReference>
<comment type="caution">
    <text evidence="6">The sequence shown here is derived from an EMBL/GenBank/DDBJ whole genome shotgun (WGS) entry which is preliminary data.</text>
</comment>
<dbReference type="PROSITE" id="PS50931">
    <property type="entry name" value="HTH_LYSR"/>
    <property type="match status" value="1"/>
</dbReference>